<dbReference type="Gene3D" id="3.90.530.10">
    <property type="entry name" value="XPA C-terminal domain"/>
    <property type="match status" value="1"/>
</dbReference>
<evidence type="ECO:0000256" key="1">
    <source>
        <dbReference type="ARBA" id="ARBA00004123"/>
    </source>
</evidence>
<evidence type="ECO:0000313" key="6">
    <source>
        <dbReference type="EMBL" id="CAK7902496.1"/>
    </source>
</evidence>
<dbReference type="GO" id="GO:0003684">
    <property type="term" value="F:damaged DNA binding"/>
    <property type="evidence" value="ECO:0007669"/>
    <property type="project" value="InterPro"/>
</dbReference>
<evidence type="ECO:0000256" key="2">
    <source>
        <dbReference type="ARBA" id="ARBA00022833"/>
    </source>
</evidence>
<feature type="region of interest" description="Disordered" evidence="4">
    <location>
        <begin position="137"/>
        <end position="160"/>
    </location>
</feature>
<dbReference type="PANTHER" id="PTHR10142">
    <property type="entry name" value="DNA REPAIR PROTEIN COMPLEMENTING XP-A CELLS"/>
    <property type="match status" value="1"/>
</dbReference>
<dbReference type="InterPro" id="IPR000465">
    <property type="entry name" value="XPA/RAD14"/>
</dbReference>
<dbReference type="Proteomes" id="UP001162060">
    <property type="component" value="Unassembled WGS sequence"/>
</dbReference>
<dbReference type="GO" id="GO:0070914">
    <property type="term" value="P:UV-damage excision repair"/>
    <property type="evidence" value="ECO:0007669"/>
    <property type="project" value="TreeGrafter"/>
</dbReference>
<dbReference type="Pfam" id="PF05181">
    <property type="entry name" value="XPA_C"/>
    <property type="match status" value="1"/>
</dbReference>
<keyword evidence="3" id="KW-0539">Nucleus</keyword>
<organism evidence="6 8">
    <name type="scientific">Peronospora matthiolae</name>
    <dbReference type="NCBI Taxonomy" id="2874970"/>
    <lineage>
        <taxon>Eukaryota</taxon>
        <taxon>Sar</taxon>
        <taxon>Stramenopiles</taxon>
        <taxon>Oomycota</taxon>
        <taxon>Peronosporomycetes</taxon>
        <taxon>Peronosporales</taxon>
        <taxon>Peronosporaceae</taxon>
        <taxon>Peronospora</taxon>
    </lineage>
</organism>
<dbReference type="GO" id="GO:0000715">
    <property type="term" value="P:nucleotide-excision repair, DNA damage recognition"/>
    <property type="evidence" value="ECO:0007669"/>
    <property type="project" value="TreeGrafter"/>
</dbReference>
<keyword evidence="2" id="KW-0862">Zinc</keyword>
<dbReference type="AlphaFoldDB" id="A0AAV1T4U7"/>
<dbReference type="GO" id="GO:1901255">
    <property type="term" value="P:nucleotide-excision repair involved in interstrand cross-link repair"/>
    <property type="evidence" value="ECO:0007669"/>
    <property type="project" value="TreeGrafter"/>
</dbReference>
<accession>A0AAV1T4U7</accession>
<evidence type="ECO:0000259" key="5">
    <source>
        <dbReference type="Pfam" id="PF05181"/>
    </source>
</evidence>
<comment type="subcellular location">
    <subcellularLocation>
        <location evidence="1">Nucleus</location>
    </subcellularLocation>
</comment>
<dbReference type="InterPro" id="IPR022656">
    <property type="entry name" value="XPA_C"/>
</dbReference>
<evidence type="ECO:0000313" key="7">
    <source>
        <dbReference type="EMBL" id="CAK7942914.1"/>
    </source>
</evidence>
<evidence type="ECO:0000256" key="4">
    <source>
        <dbReference type="SAM" id="MobiDB-lite"/>
    </source>
</evidence>
<evidence type="ECO:0000313" key="8">
    <source>
        <dbReference type="Proteomes" id="UP001162060"/>
    </source>
</evidence>
<sequence length="201" mass="23058">MPPPTSSAMTDVPVGRCAECHDDALYLDRVLLEHFSLRVCITCKQLQTLRDGAFELLSKSRAQAEYALPASSFRGLPYLRKPNPRHEAFAPLQLFLRRTLVQEAYRVYGDKDGLEREKHKRKKRAFQSAASRTRHLLKRQHLVASDRGSNNEGNSDTKKNEVALVGDSDHRHEFGLETFDDDTKSWTKRCACGMHVQFEKW</sequence>
<reference evidence="6" key="1">
    <citation type="submission" date="2024-01" db="EMBL/GenBank/DDBJ databases">
        <authorList>
            <person name="Webb A."/>
        </authorList>
    </citation>
    <scope>NUCLEOTIDE SEQUENCE</scope>
    <source>
        <strain evidence="6">Pm1</strain>
    </source>
</reference>
<dbReference type="PANTHER" id="PTHR10142:SF0">
    <property type="entry name" value="DNA REPAIR PROTEIN COMPLEMENTING XP-A CELLS"/>
    <property type="match status" value="1"/>
</dbReference>
<evidence type="ECO:0000256" key="3">
    <source>
        <dbReference type="ARBA" id="ARBA00023242"/>
    </source>
</evidence>
<dbReference type="SUPFAM" id="SSF46955">
    <property type="entry name" value="Putative DNA-binding domain"/>
    <property type="match status" value="1"/>
</dbReference>
<name>A0AAV1T4U7_9STRA</name>
<dbReference type="EMBL" id="CAKLBY020000025">
    <property type="protein sequence ID" value="CAK7902496.1"/>
    <property type="molecule type" value="Genomic_DNA"/>
</dbReference>
<dbReference type="GO" id="GO:0000110">
    <property type="term" value="C:nucleotide-excision repair factor 1 complex"/>
    <property type="evidence" value="ECO:0007669"/>
    <property type="project" value="TreeGrafter"/>
</dbReference>
<proteinExistence type="predicted"/>
<feature type="domain" description="XPA C-terminal" evidence="5">
    <location>
        <begin position="54"/>
        <end position="97"/>
    </location>
</feature>
<dbReference type="InterPro" id="IPR009061">
    <property type="entry name" value="DNA-bd_dom_put_sf"/>
</dbReference>
<dbReference type="GO" id="GO:0006284">
    <property type="term" value="P:base-excision repair"/>
    <property type="evidence" value="ECO:0007669"/>
    <property type="project" value="TreeGrafter"/>
</dbReference>
<comment type="caution">
    <text evidence="6">The sequence shown here is derived from an EMBL/GenBank/DDBJ whole genome shotgun (WGS) entry which is preliminary data.</text>
</comment>
<protein>
    <recommendedName>
        <fullName evidence="5">XPA C-terminal domain-containing protein</fullName>
    </recommendedName>
</protein>
<dbReference type="EMBL" id="CAKLBY020000283">
    <property type="protein sequence ID" value="CAK7942914.1"/>
    <property type="molecule type" value="Genomic_DNA"/>
</dbReference>
<dbReference type="InterPro" id="IPR037129">
    <property type="entry name" value="XPA_sf"/>
</dbReference>
<gene>
    <name evidence="6" type="ORF">PM001_LOCUS2521</name>
    <name evidence="7" type="ORF">PM001_LOCUS28064</name>
</gene>